<gene>
    <name evidence="6" type="ORF">GCM10009843_11550</name>
</gene>
<protein>
    <recommendedName>
        <fullName evidence="5">Histidine kinase/HSP90-like ATPase domain-containing protein</fullName>
    </recommendedName>
</protein>
<evidence type="ECO:0000259" key="5">
    <source>
        <dbReference type="SMART" id="SM00387"/>
    </source>
</evidence>
<dbReference type="Proteomes" id="UP001500575">
    <property type="component" value="Unassembled WGS sequence"/>
</dbReference>
<keyword evidence="4" id="KW-0812">Transmembrane</keyword>
<dbReference type="InterPro" id="IPR050482">
    <property type="entry name" value="Sensor_HK_TwoCompSys"/>
</dbReference>
<feature type="transmembrane region" description="Helical" evidence="4">
    <location>
        <begin position="193"/>
        <end position="213"/>
    </location>
</feature>
<keyword evidence="3" id="KW-0902">Two-component regulatory system</keyword>
<evidence type="ECO:0000256" key="4">
    <source>
        <dbReference type="SAM" id="Phobius"/>
    </source>
</evidence>
<sequence length="432" mass="45926">MRPPSYLTVLRSPLVLFLVVGTLVLAGIVIATEVLVRRAAQNEAVYDARATTLVLARSVAEPAIPKGLVAAEAGAVDKLDRQVLDRLLVGEVRRIKIWNREGVIVYSDAIRLIGSKYDLGDDELDVLENGGVDAGVSDLSEDENRFERDLGGVVEVYAQIRSPEGQPLLFEVYYDDADIDEREREVFGPFRRITLGALLALVLLAATMIFVLTSQVRRAARERERLLVRTADASAAERRRIARDLHDGVVQDLAGTAFALHSVSSDAGATPAVRTAVSDAGRSLRESLRALRSLLVEIHPPDLGADGLAAALEDLTAPAAGMGIATTVSVEGVEQVSDQTTTLVWRVAQETVRNAIRHSGATSLDVRFAAAGGQVTLTVTDDGRGFDPGGPVAPGHLGLRGLASLAADAGGRLSVRSSLGAGTTVTLEVHDR</sequence>
<dbReference type="SMART" id="SM00387">
    <property type="entry name" value="HATPase_c"/>
    <property type="match status" value="1"/>
</dbReference>
<evidence type="ECO:0000313" key="6">
    <source>
        <dbReference type="EMBL" id="GAA2119059.1"/>
    </source>
</evidence>
<dbReference type="InterPro" id="IPR036890">
    <property type="entry name" value="HATPase_C_sf"/>
</dbReference>
<dbReference type="SUPFAM" id="SSF55874">
    <property type="entry name" value="ATPase domain of HSP90 chaperone/DNA topoisomerase II/histidine kinase"/>
    <property type="match status" value="1"/>
</dbReference>
<dbReference type="Gene3D" id="3.30.565.10">
    <property type="entry name" value="Histidine kinase-like ATPase, C-terminal domain"/>
    <property type="match status" value="1"/>
</dbReference>
<feature type="domain" description="Histidine kinase/HSP90-like ATPase" evidence="5">
    <location>
        <begin position="339"/>
        <end position="432"/>
    </location>
</feature>
<keyword evidence="4" id="KW-1133">Transmembrane helix</keyword>
<comment type="caution">
    <text evidence="6">The sequence shown here is derived from an EMBL/GenBank/DDBJ whole genome shotgun (WGS) entry which is preliminary data.</text>
</comment>
<evidence type="ECO:0000313" key="7">
    <source>
        <dbReference type="Proteomes" id="UP001500575"/>
    </source>
</evidence>
<evidence type="ECO:0000256" key="2">
    <source>
        <dbReference type="ARBA" id="ARBA00022777"/>
    </source>
</evidence>
<dbReference type="InterPro" id="IPR003594">
    <property type="entry name" value="HATPase_dom"/>
</dbReference>
<dbReference type="InterPro" id="IPR011712">
    <property type="entry name" value="Sig_transdc_His_kin_sub3_dim/P"/>
</dbReference>
<dbReference type="Pfam" id="PF07730">
    <property type="entry name" value="HisKA_3"/>
    <property type="match status" value="1"/>
</dbReference>
<name>A0ABN2XZF9_9ACTN</name>
<keyword evidence="7" id="KW-1185">Reference proteome</keyword>
<proteinExistence type="predicted"/>
<evidence type="ECO:0000256" key="1">
    <source>
        <dbReference type="ARBA" id="ARBA00022679"/>
    </source>
</evidence>
<dbReference type="PANTHER" id="PTHR24421">
    <property type="entry name" value="NITRATE/NITRITE SENSOR PROTEIN NARX-RELATED"/>
    <property type="match status" value="1"/>
</dbReference>
<keyword evidence="4" id="KW-0472">Membrane</keyword>
<accession>A0ABN2XZF9</accession>
<reference evidence="6 7" key="1">
    <citation type="journal article" date="2019" name="Int. J. Syst. Evol. Microbiol.">
        <title>The Global Catalogue of Microorganisms (GCM) 10K type strain sequencing project: providing services to taxonomists for standard genome sequencing and annotation.</title>
        <authorList>
            <consortium name="The Broad Institute Genomics Platform"/>
            <consortium name="The Broad Institute Genome Sequencing Center for Infectious Disease"/>
            <person name="Wu L."/>
            <person name="Ma J."/>
        </authorList>
    </citation>
    <scope>NUCLEOTIDE SEQUENCE [LARGE SCALE GENOMIC DNA]</scope>
    <source>
        <strain evidence="6 7">JCM 16021</strain>
    </source>
</reference>
<evidence type="ECO:0000256" key="3">
    <source>
        <dbReference type="ARBA" id="ARBA00023012"/>
    </source>
</evidence>
<organism evidence="6 7">
    <name type="scientific">Nocardioides bigeumensis</name>
    <dbReference type="NCBI Taxonomy" id="433657"/>
    <lineage>
        <taxon>Bacteria</taxon>
        <taxon>Bacillati</taxon>
        <taxon>Actinomycetota</taxon>
        <taxon>Actinomycetes</taxon>
        <taxon>Propionibacteriales</taxon>
        <taxon>Nocardioidaceae</taxon>
        <taxon>Nocardioides</taxon>
    </lineage>
</organism>
<dbReference type="RefSeq" id="WP_344302687.1">
    <property type="nucleotide sequence ID" value="NZ_BAAAQQ010000002.1"/>
</dbReference>
<keyword evidence="2" id="KW-0418">Kinase</keyword>
<dbReference type="EMBL" id="BAAAQQ010000002">
    <property type="protein sequence ID" value="GAA2119059.1"/>
    <property type="molecule type" value="Genomic_DNA"/>
</dbReference>
<dbReference type="Pfam" id="PF02518">
    <property type="entry name" value="HATPase_c"/>
    <property type="match status" value="1"/>
</dbReference>
<keyword evidence="1" id="KW-0808">Transferase</keyword>
<dbReference type="CDD" id="cd16917">
    <property type="entry name" value="HATPase_UhpB-NarQ-NarX-like"/>
    <property type="match status" value="1"/>
</dbReference>
<dbReference type="Gene3D" id="1.20.5.1930">
    <property type="match status" value="1"/>
</dbReference>